<feature type="transmembrane region" description="Helical" evidence="4">
    <location>
        <begin position="252"/>
        <end position="272"/>
    </location>
</feature>
<name>A0A7S3G5C4_9EUKA</name>
<feature type="domain" description="Cytochrome b5 heme-binding" evidence="6">
    <location>
        <begin position="51"/>
        <end position="107"/>
    </location>
</feature>
<dbReference type="PANTHER" id="PTHR16740">
    <property type="entry name" value="CYTOCHROME B5-RELATED PROTEIN-RELATED"/>
    <property type="match status" value="1"/>
</dbReference>
<proteinExistence type="inferred from homology"/>
<accession>A0A7S3G5C4</accession>
<dbReference type="EMBL" id="HBIB01018783">
    <property type="protein sequence ID" value="CAE0250007.1"/>
    <property type="molecule type" value="Transcribed_RNA"/>
</dbReference>
<evidence type="ECO:0000256" key="2">
    <source>
        <dbReference type="ARBA" id="ARBA00022723"/>
    </source>
</evidence>
<dbReference type="GO" id="GO:0046872">
    <property type="term" value="F:metal ion binding"/>
    <property type="evidence" value="ECO:0007669"/>
    <property type="project" value="UniProtKB-UniRule"/>
</dbReference>
<dbReference type="PROSITE" id="PS00191">
    <property type="entry name" value="CYTOCHROME_B5_1"/>
    <property type="match status" value="1"/>
</dbReference>
<gene>
    <name evidence="7" type="ORF">PBIL07802_LOCUS12207</name>
</gene>
<dbReference type="GO" id="GO:0020037">
    <property type="term" value="F:heme binding"/>
    <property type="evidence" value="ECO:0007669"/>
    <property type="project" value="UniProtKB-UniRule"/>
</dbReference>
<keyword evidence="4" id="KW-0812">Transmembrane</keyword>
<keyword evidence="2 4" id="KW-0479">Metal-binding</keyword>
<comment type="caution">
    <text evidence="4">Lacks conserved residue(s) required for the propagation of feature annotation.</text>
</comment>
<dbReference type="SUPFAM" id="SSF55856">
    <property type="entry name" value="Cytochrome b5-like heme/steroid binding domain"/>
    <property type="match status" value="1"/>
</dbReference>
<dbReference type="InterPro" id="IPR053100">
    <property type="entry name" value="Cytochrome_b5-related"/>
</dbReference>
<feature type="transmembrane region" description="Helical" evidence="4">
    <location>
        <begin position="147"/>
        <end position="164"/>
    </location>
</feature>
<dbReference type="GO" id="GO:0006629">
    <property type="term" value="P:lipid metabolic process"/>
    <property type="evidence" value="ECO:0007669"/>
    <property type="project" value="InterPro"/>
</dbReference>
<evidence type="ECO:0000256" key="4">
    <source>
        <dbReference type="RuleBase" id="RU362121"/>
    </source>
</evidence>
<evidence type="ECO:0000259" key="6">
    <source>
        <dbReference type="PROSITE" id="PS50255"/>
    </source>
</evidence>
<sequence length="473" mass="54056">MAPKNTSGESYLHEGLPSRNNQLLEDAGVWLKEKAAADGEHTGVPPHLWCLHGKLYDLSSFIRSHPGGKMWIEDTKGSDITAYYESHHIETSHHVSLLRKFYVEDAPKTYSPLFSFHENGFFKTLKRRVAKILPADERGPPPEYMRWCYLSLFLWLSAFIASGLSPSFNVALAASVVAGILLHTMFAIGHDFFHQRDSWWRFGVDLTAHSSYEWRISHDLSHHHHANTEIDTEVSAVEPLQYFFTSKPRNNFLVFLYCHIVWVGVGPIYLVARFLRILAGVQKFRLENTLPLFQIAALYWMRGDVGETAALWVLMQGVASYQLLVFSTLVHRTSYAWTEGDSYEEALGRKPNLTRGESNTHSVDVSTGEGGEDPTKCLVDFGEHVMVSTNDYAVDSSLPFSLFAFGLFNYHTLHHLFPAIDMARLRDKRVYQALLETLREFEIPYRAFSTSELFFNSFSGIWRRDYIPISKAK</sequence>
<keyword evidence="3 4" id="KW-0408">Iron</keyword>
<dbReference type="Pfam" id="PF00487">
    <property type="entry name" value="FA_desaturase"/>
    <property type="match status" value="1"/>
</dbReference>
<keyword evidence="1 4" id="KW-0349">Heme</keyword>
<dbReference type="SMART" id="SM01117">
    <property type="entry name" value="Cyt-b5"/>
    <property type="match status" value="1"/>
</dbReference>
<evidence type="ECO:0000256" key="5">
    <source>
        <dbReference type="SAM" id="MobiDB-lite"/>
    </source>
</evidence>
<comment type="similarity">
    <text evidence="4">Belongs to the cytochrome b5 family.</text>
</comment>
<dbReference type="InterPro" id="IPR018506">
    <property type="entry name" value="Cyt_B5_heme-BS"/>
</dbReference>
<organism evidence="7">
    <name type="scientific">Palpitomonas bilix</name>
    <dbReference type="NCBI Taxonomy" id="652834"/>
    <lineage>
        <taxon>Eukaryota</taxon>
        <taxon>Eukaryota incertae sedis</taxon>
    </lineage>
</organism>
<keyword evidence="4" id="KW-1133">Transmembrane helix</keyword>
<dbReference type="InterPro" id="IPR005804">
    <property type="entry name" value="FA_desaturase_dom"/>
</dbReference>
<feature type="region of interest" description="Disordered" evidence="5">
    <location>
        <begin position="348"/>
        <end position="371"/>
    </location>
</feature>
<feature type="transmembrane region" description="Helical" evidence="4">
    <location>
        <begin position="170"/>
        <end position="193"/>
    </location>
</feature>
<dbReference type="InterPro" id="IPR036400">
    <property type="entry name" value="Cyt_B5-like_heme/steroid_sf"/>
</dbReference>
<feature type="compositionally biased region" description="Polar residues" evidence="5">
    <location>
        <begin position="355"/>
        <end position="365"/>
    </location>
</feature>
<dbReference type="Gene3D" id="3.10.120.10">
    <property type="entry name" value="Cytochrome b5-like heme/steroid binding domain"/>
    <property type="match status" value="1"/>
</dbReference>
<dbReference type="Pfam" id="PF00173">
    <property type="entry name" value="Cyt-b5"/>
    <property type="match status" value="1"/>
</dbReference>
<evidence type="ECO:0000313" key="7">
    <source>
        <dbReference type="EMBL" id="CAE0250007.1"/>
    </source>
</evidence>
<reference evidence="7" key="1">
    <citation type="submission" date="2021-01" db="EMBL/GenBank/DDBJ databases">
        <authorList>
            <person name="Corre E."/>
            <person name="Pelletier E."/>
            <person name="Niang G."/>
            <person name="Scheremetjew M."/>
            <person name="Finn R."/>
            <person name="Kale V."/>
            <person name="Holt S."/>
            <person name="Cochrane G."/>
            <person name="Meng A."/>
            <person name="Brown T."/>
            <person name="Cohen L."/>
        </authorList>
    </citation>
    <scope>NUCLEOTIDE SEQUENCE</scope>
    <source>
        <strain evidence="7">NIES-2562</strain>
    </source>
</reference>
<feature type="transmembrane region" description="Helical" evidence="4">
    <location>
        <begin position="309"/>
        <end position="330"/>
    </location>
</feature>
<evidence type="ECO:0000256" key="1">
    <source>
        <dbReference type="ARBA" id="ARBA00022617"/>
    </source>
</evidence>
<protein>
    <recommendedName>
        <fullName evidence="6">Cytochrome b5 heme-binding domain-containing protein</fullName>
    </recommendedName>
</protein>
<evidence type="ECO:0000256" key="3">
    <source>
        <dbReference type="ARBA" id="ARBA00023004"/>
    </source>
</evidence>
<keyword evidence="4" id="KW-0472">Membrane</keyword>
<dbReference type="PANTHER" id="PTHR16740:SF1">
    <property type="entry name" value="CYTOCHROME B5-RELATED PROTEIN-RELATED"/>
    <property type="match status" value="1"/>
</dbReference>
<dbReference type="InterPro" id="IPR001199">
    <property type="entry name" value="Cyt_B5-like_heme/steroid-bd"/>
</dbReference>
<dbReference type="PROSITE" id="PS50255">
    <property type="entry name" value="CYTOCHROME_B5_2"/>
    <property type="match status" value="1"/>
</dbReference>
<dbReference type="AlphaFoldDB" id="A0A7S3G5C4"/>